<keyword evidence="1 3" id="KW-0378">Hydrolase</keyword>
<dbReference type="PANTHER" id="PTHR43798:SF31">
    <property type="entry name" value="AB HYDROLASE SUPERFAMILY PROTEIN YCLE"/>
    <property type="match status" value="1"/>
</dbReference>
<proteinExistence type="predicted"/>
<dbReference type="InterPro" id="IPR029058">
    <property type="entry name" value="AB_hydrolase_fold"/>
</dbReference>
<keyword evidence="4" id="KW-1185">Reference proteome</keyword>
<gene>
    <name evidence="3" type="ORF">E0H75_18045</name>
</gene>
<evidence type="ECO:0000259" key="2">
    <source>
        <dbReference type="Pfam" id="PF12697"/>
    </source>
</evidence>
<dbReference type="SUPFAM" id="SSF53474">
    <property type="entry name" value="alpha/beta-Hydrolases"/>
    <property type="match status" value="1"/>
</dbReference>
<sequence>MPVNLPHSVSYSRAMTFQDAYDALLRRWGVPVEQLDLAGTHVNACGPADAPPLVLLAGHGATSPVWFTVAPRLAEQYRVYALDLPGDAGRSTATPPSTVEDLMAWLTGVLDALEIGQAALCGHSYGTRIALTYALRHPVRVSRLALIDPTDCFTGLKPRYVARALPSLLRPSPARTESFLRWETQGLPVDPDWLRLAGLAAVEPTTRPVLPPRPDVHQLQTETLVVVADRSKAHNPDQLARRASAAGASVVRIETATHHSLPVFHADEVVGALLRAESL</sequence>
<evidence type="ECO:0000313" key="4">
    <source>
        <dbReference type="Proteomes" id="UP000293342"/>
    </source>
</evidence>
<dbReference type="InterPro" id="IPR050266">
    <property type="entry name" value="AB_hydrolase_sf"/>
</dbReference>
<dbReference type="GO" id="GO:0016787">
    <property type="term" value="F:hydrolase activity"/>
    <property type="evidence" value="ECO:0007669"/>
    <property type="project" value="UniProtKB-KW"/>
</dbReference>
<dbReference type="AlphaFoldDB" id="A0A4R0JVH5"/>
<protein>
    <submittedName>
        <fullName evidence="3">Alpha/beta fold hydrolase</fullName>
    </submittedName>
</protein>
<dbReference type="Pfam" id="PF12697">
    <property type="entry name" value="Abhydrolase_6"/>
    <property type="match status" value="1"/>
</dbReference>
<evidence type="ECO:0000313" key="3">
    <source>
        <dbReference type="EMBL" id="TCC50174.1"/>
    </source>
</evidence>
<comment type="caution">
    <text evidence="3">The sequence shown here is derived from an EMBL/GenBank/DDBJ whole genome shotgun (WGS) entry which is preliminary data.</text>
</comment>
<name>A0A4R0JVH5_9ACTN</name>
<dbReference type="GO" id="GO:0016020">
    <property type="term" value="C:membrane"/>
    <property type="evidence" value="ECO:0007669"/>
    <property type="project" value="TreeGrafter"/>
</dbReference>
<dbReference type="Proteomes" id="UP000293342">
    <property type="component" value="Unassembled WGS sequence"/>
</dbReference>
<dbReference type="PANTHER" id="PTHR43798">
    <property type="entry name" value="MONOACYLGLYCEROL LIPASE"/>
    <property type="match status" value="1"/>
</dbReference>
<dbReference type="EMBL" id="SJKD01000003">
    <property type="protein sequence ID" value="TCC50174.1"/>
    <property type="molecule type" value="Genomic_DNA"/>
</dbReference>
<accession>A0A4R0JVH5</accession>
<feature type="domain" description="AB hydrolase-1" evidence="2">
    <location>
        <begin position="53"/>
        <end position="271"/>
    </location>
</feature>
<dbReference type="PRINTS" id="PR00111">
    <property type="entry name" value="ABHYDROLASE"/>
</dbReference>
<dbReference type="InterPro" id="IPR000073">
    <property type="entry name" value="AB_hydrolase_1"/>
</dbReference>
<evidence type="ECO:0000256" key="1">
    <source>
        <dbReference type="ARBA" id="ARBA00022801"/>
    </source>
</evidence>
<reference evidence="3 4" key="1">
    <citation type="submission" date="2019-02" db="EMBL/GenBank/DDBJ databases">
        <title>Kribbella capetownensis sp. nov. and Kribbella speibonae sp. nov., isolated from soil.</title>
        <authorList>
            <person name="Curtis S.M."/>
            <person name="Norton I."/>
            <person name="Everest G.J."/>
            <person name="Meyers P.R."/>
        </authorList>
    </citation>
    <scope>NUCLEOTIDE SEQUENCE [LARGE SCALE GENOMIC DNA]</scope>
    <source>
        <strain evidence="3 4">YM53</strain>
    </source>
</reference>
<dbReference type="Gene3D" id="3.40.50.1820">
    <property type="entry name" value="alpha/beta hydrolase"/>
    <property type="match status" value="1"/>
</dbReference>
<organism evidence="3 4">
    <name type="scientific">Kribbella capetownensis</name>
    <dbReference type="NCBI Taxonomy" id="1572659"/>
    <lineage>
        <taxon>Bacteria</taxon>
        <taxon>Bacillati</taxon>
        <taxon>Actinomycetota</taxon>
        <taxon>Actinomycetes</taxon>
        <taxon>Propionibacteriales</taxon>
        <taxon>Kribbellaceae</taxon>
        <taxon>Kribbella</taxon>
    </lineage>
</organism>
<dbReference type="OrthoDB" id="5513277at2"/>